<accession>A0A9W6EYV7</accession>
<dbReference type="GO" id="GO:0005739">
    <property type="term" value="C:mitochondrion"/>
    <property type="evidence" value="ECO:0007669"/>
    <property type="project" value="TreeGrafter"/>
</dbReference>
<keyword evidence="2" id="KW-0547">Nucleotide-binding</keyword>
<feature type="compositionally biased region" description="Pro residues" evidence="4">
    <location>
        <begin position="637"/>
        <end position="646"/>
    </location>
</feature>
<name>A0A9W6EYV7_9CHLO</name>
<dbReference type="SUPFAM" id="SSF52540">
    <property type="entry name" value="P-loop containing nucleoside triphosphate hydrolases"/>
    <property type="match status" value="1"/>
</dbReference>
<dbReference type="PANTHER" id="PTHR12169:SF29">
    <property type="entry name" value="AFG1-LIKE ATPASE FAMILY PROTEIN"/>
    <property type="match status" value="1"/>
</dbReference>
<feature type="compositionally biased region" description="Acidic residues" evidence="4">
    <location>
        <begin position="337"/>
        <end position="347"/>
    </location>
</feature>
<proteinExistence type="inferred from homology"/>
<feature type="region of interest" description="Disordered" evidence="4">
    <location>
        <begin position="330"/>
        <end position="367"/>
    </location>
</feature>
<sequence>MLLGCPLRTHWCGRALTGLNATGGAARLSYSPTADATQWNESRHPESNDLLTSYQRLLQRGALLPDATQAAAVRALQLLQDAVLQREAARRAATEQPGDSGSATSPASPASQPSHTPAMAVRGAYLWGSVGSGKTALMDLFAETTRQRLMAEGPPGAWPAAPAAPQAPAAVVRLSSRQHFHEFMQEVHGRLHGLQEALPRVVARSRQGMLVYRYAEPEEDPLVTVAREWGSRTAVLCLDELHVTDVADAMILSRLFGSLMVGFDTAVLFTSNRPPRDLYKGGLSRKYFEPFVRLVDEQMVVLRVAADMDYRRRAGGKAVAEAQAATTATATAAAPVAEEEAAAEEEGASPASSASPSSSDSGSGSWFVGPGAEEQLRALWQQRVAAEAEAVASAANNRDGGGATGGGGGGGAVAAAAAAGPVEVRLAYGRTLKVPCAAGDAAWFTFSQLCGAKGLRAAIDDGGALAAPDFLALSRRFREFYITQVPQLGPAQRDEARRLVTLLDVAYDNRCRLAVAAEVAPDVLFTPLLAEARRQGVNPRLGLPKSSQVVLTYAAAAAGGSGDGSAAAAAATAAPHTSASEGTSSAFVPAASVTAALHTRLGPSMTHGSALTNTVHPSEFTGSAAAAFPASFAVPLPPLEAPPPDGNKPMHAASADPRLEPPAARVDWHEPQGLKASSPQQQQQQQQQQKQGDLSVPAAVLAEEVLMYHRAASRLAEMCRVVRVVAGVEDGGGAGGGGGGAAAAGSSGGGG</sequence>
<evidence type="ECO:0000313" key="6">
    <source>
        <dbReference type="Proteomes" id="UP001165080"/>
    </source>
</evidence>
<feature type="region of interest" description="Disordered" evidence="4">
    <location>
        <begin position="729"/>
        <end position="751"/>
    </location>
</feature>
<dbReference type="Pfam" id="PF03969">
    <property type="entry name" value="AFG1_ATPase"/>
    <property type="match status" value="3"/>
</dbReference>
<dbReference type="Proteomes" id="UP001165080">
    <property type="component" value="Unassembled WGS sequence"/>
</dbReference>
<dbReference type="GO" id="GO:0005524">
    <property type="term" value="F:ATP binding"/>
    <property type="evidence" value="ECO:0007669"/>
    <property type="project" value="UniProtKB-KW"/>
</dbReference>
<evidence type="ECO:0000256" key="3">
    <source>
        <dbReference type="ARBA" id="ARBA00022840"/>
    </source>
</evidence>
<comment type="caution">
    <text evidence="5">The sequence shown here is derived from an EMBL/GenBank/DDBJ whole genome shotgun (WGS) entry which is preliminary data.</text>
</comment>
<comment type="similarity">
    <text evidence="1">Belongs to the AFG1 ATPase family.</text>
</comment>
<evidence type="ECO:0000256" key="1">
    <source>
        <dbReference type="ARBA" id="ARBA00010322"/>
    </source>
</evidence>
<keyword evidence="3" id="KW-0067">ATP-binding</keyword>
<dbReference type="InterPro" id="IPR005654">
    <property type="entry name" value="ATPase_AFG1-like"/>
</dbReference>
<feature type="region of interest" description="Disordered" evidence="4">
    <location>
        <begin position="637"/>
        <end position="657"/>
    </location>
</feature>
<dbReference type="InterPro" id="IPR027417">
    <property type="entry name" value="P-loop_NTPase"/>
</dbReference>
<feature type="region of interest" description="Disordered" evidence="4">
    <location>
        <begin position="672"/>
        <end position="693"/>
    </location>
</feature>
<feature type="compositionally biased region" description="Low complexity" evidence="4">
    <location>
        <begin position="100"/>
        <end position="116"/>
    </location>
</feature>
<dbReference type="AlphaFoldDB" id="A0A9W6EYV7"/>
<protein>
    <submittedName>
        <fullName evidence="5">Uncharacterized protein</fullName>
    </submittedName>
</protein>
<feature type="region of interest" description="Disordered" evidence="4">
    <location>
        <begin position="89"/>
        <end position="116"/>
    </location>
</feature>
<feature type="compositionally biased region" description="Low complexity" evidence="4">
    <location>
        <begin position="680"/>
        <end position="691"/>
    </location>
</feature>
<reference evidence="5 6" key="1">
    <citation type="journal article" date="2023" name="Commun. Biol.">
        <title>Reorganization of the ancestral sex-determining regions during the evolution of trioecy in Pleodorina starrii.</title>
        <authorList>
            <person name="Takahashi K."/>
            <person name="Suzuki S."/>
            <person name="Kawai-Toyooka H."/>
            <person name="Yamamoto K."/>
            <person name="Hamaji T."/>
            <person name="Ootsuki R."/>
            <person name="Yamaguchi H."/>
            <person name="Kawachi M."/>
            <person name="Higashiyama T."/>
            <person name="Nozaki H."/>
        </authorList>
    </citation>
    <scope>NUCLEOTIDE SEQUENCE [LARGE SCALE GENOMIC DNA]</scope>
    <source>
        <strain evidence="5 6">NIES-4479</strain>
    </source>
</reference>
<feature type="compositionally biased region" description="Low complexity" evidence="4">
    <location>
        <begin position="348"/>
        <end position="365"/>
    </location>
</feature>
<evidence type="ECO:0000313" key="5">
    <source>
        <dbReference type="EMBL" id="GLC50157.1"/>
    </source>
</evidence>
<evidence type="ECO:0000256" key="2">
    <source>
        <dbReference type="ARBA" id="ARBA00022741"/>
    </source>
</evidence>
<organism evidence="5 6">
    <name type="scientific">Pleodorina starrii</name>
    <dbReference type="NCBI Taxonomy" id="330485"/>
    <lineage>
        <taxon>Eukaryota</taxon>
        <taxon>Viridiplantae</taxon>
        <taxon>Chlorophyta</taxon>
        <taxon>core chlorophytes</taxon>
        <taxon>Chlorophyceae</taxon>
        <taxon>CS clade</taxon>
        <taxon>Chlamydomonadales</taxon>
        <taxon>Volvocaceae</taxon>
        <taxon>Pleodorina</taxon>
    </lineage>
</organism>
<dbReference type="NCBIfam" id="NF040713">
    <property type="entry name" value="ZapE"/>
    <property type="match status" value="1"/>
</dbReference>
<dbReference type="PANTHER" id="PTHR12169">
    <property type="entry name" value="ATPASE N2B"/>
    <property type="match status" value="1"/>
</dbReference>
<evidence type="ECO:0000256" key="4">
    <source>
        <dbReference type="SAM" id="MobiDB-lite"/>
    </source>
</evidence>
<dbReference type="Gene3D" id="3.40.50.300">
    <property type="entry name" value="P-loop containing nucleotide triphosphate hydrolases"/>
    <property type="match status" value="1"/>
</dbReference>
<gene>
    <name evidence="5" type="primary">PLEST000342</name>
    <name evidence="5" type="ORF">PLESTB_000348800</name>
</gene>
<dbReference type="EMBL" id="BRXU01000003">
    <property type="protein sequence ID" value="GLC50157.1"/>
    <property type="molecule type" value="Genomic_DNA"/>
</dbReference>
<dbReference type="GO" id="GO:0016887">
    <property type="term" value="F:ATP hydrolysis activity"/>
    <property type="evidence" value="ECO:0007669"/>
    <property type="project" value="InterPro"/>
</dbReference>
<keyword evidence="6" id="KW-1185">Reference proteome</keyword>